<keyword evidence="4" id="KW-1185">Reference proteome</keyword>
<keyword evidence="2" id="KW-0472">Membrane</keyword>
<feature type="transmembrane region" description="Helical" evidence="2">
    <location>
        <begin position="160"/>
        <end position="180"/>
    </location>
</feature>
<evidence type="ECO:0000313" key="3">
    <source>
        <dbReference type="EMBL" id="EWT06836.1"/>
    </source>
</evidence>
<dbReference type="RefSeq" id="WP_034714612.1">
    <property type="nucleotide sequence ID" value="NZ_AWQS01000031.1"/>
</dbReference>
<dbReference type="AlphaFoldDB" id="W9GKP6"/>
<feature type="transmembrane region" description="Helical" evidence="2">
    <location>
        <begin position="216"/>
        <end position="243"/>
    </location>
</feature>
<feature type="region of interest" description="Disordered" evidence="1">
    <location>
        <begin position="331"/>
        <end position="428"/>
    </location>
</feature>
<dbReference type="OrthoDB" id="5181663at2"/>
<feature type="transmembrane region" description="Helical" evidence="2">
    <location>
        <begin position="68"/>
        <end position="91"/>
    </location>
</feature>
<dbReference type="Pfam" id="PF19590">
    <property type="entry name" value="TrbL_3"/>
    <property type="match status" value="1"/>
</dbReference>
<sequence length="428" mass="43010">MSCPGFQAINPACQIASAATSAVDSTFTSAANFFAQAAVSGTNWLWSQIDSATAVDLGSPALGRQLQITGAIAGVLCLGLFALQLIVAALRREAGALSRAAKGLFISALGSAFALAATRALIGAVDSLADGVVQHTMGTNMRGIGGQLALVNVTQLSNPAVTLAMALAILASVVIVWAAMMIRKMMLIIAAVLAPLAFAGATAEITSSWVRKWVEFVVAMIVSKLILVIILSTGVAAMQGAGATGGSTTQTGTQLVVGALILLLGGLAPWLAMRMCVFVGDTMHAAHLTAGQASAGGRAAIAAPQKVAVLAAQARGFTAMPSVAARAATARSESSTSVSSERPPEGAPVAVLTGTSPSGSTAQQASSYAAEPGPPRSSVPTSPGPERSTPQSAPGQQPAQPHPTAPPGASPADRPESQPSTPPRRERP</sequence>
<evidence type="ECO:0000256" key="1">
    <source>
        <dbReference type="SAM" id="MobiDB-lite"/>
    </source>
</evidence>
<feature type="compositionally biased region" description="Polar residues" evidence="1">
    <location>
        <begin position="353"/>
        <end position="367"/>
    </location>
</feature>
<evidence type="ECO:0000313" key="4">
    <source>
        <dbReference type="Proteomes" id="UP000019494"/>
    </source>
</evidence>
<feature type="transmembrane region" description="Helical" evidence="2">
    <location>
        <begin position="255"/>
        <end position="273"/>
    </location>
</feature>
<proteinExistence type="predicted"/>
<comment type="caution">
    <text evidence="3">The sequence shown here is derived from an EMBL/GenBank/DDBJ whole genome shotgun (WGS) entry which is preliminary data.</text>
</comment>
<gene>
    <name evidence="3" type="ORF">N864_16445</name>
</gene>
<reference evidence="4" key="1">
    <citation type="submission" date="2013-08" db="EMBL/GenBank/DDBJ databases">
        <title>Intrasporangium oryzae NRRL B-24470.</title>
        <authorList>
            <person name="Liu H."/>
            <person name="Wang G."/>
        </authorList>
    </citation>
    <scope>NUCLEOTIDE SEQUENCE [LARGE SCALE GENOMIC DNA]</scope>
    <source>
        <strain evidence="4">Q5-1</strain>
    </source>
</reference>
<feature type="compositionally biased region" description="Low complexity" evidence="1">
    <location>
        <begin position="388"/>
        <end position="399"/>
    </location>
</feature>
<feature type="compositionally biased region" description="Low complexity" evidence="1">
    <location>
        <begin position="331"/>
        <end position="341"/>
    </location>
</feature>
<keyword evidence="2" id="KW-0812">Transmembrane</keyword>
<dbReference type="Proteomes" id="UP000019494">
    <property type="component" value="Unassembled WGS sequence"/>
</dbReference>
<accession>W9GKP6</accession>
<dbReference type="InterPro" id="IPR045782">
    <property type="entry name" value="TrbL_3"/>
</dbReference>
<feature type="transmembrane region" description="Helical" evidence="2">
    <location>
        <begin position="103"/>
        <end position="122"/>
    </location>
</feature>
<evidence type="ECO:0008006" key="5">
    <source>
        <dbReference type="Google" id="ProtNLM"/>
    </source>
</evidence>
<protein>
    <recommendedName>
        <fullName evidence="5">Conjugal transfer protein TrbL</fullName>
    </recommendedName>
</protein>
<evidence type="ECO:0000256" key="2">
    <source>
        <dbReference type="SAM" id="Phobius"/>
    </source>
</evidence>
<feature type="transmembrane region" description="Helical" evidence="2">
    <location>
        <begin position="187"/>
        <end position="210"/>
    </location>
</feature>
<keyword evidence="2" id="KW-1133">Transmembrane helix</keyword>
<dbReference type="EMBL" id="AWQS01000031">
    <property type="protein sequence ID" value="EWT06836.1"/>
    <property type="molecule type" value="Genomic_DNA"/>
</dbReference>
<name>W9GKP6_9MICO</name>
<feature type="compositionally biased region" description="Pro residues" evidence="1">
    <location>
        <begin position="400"/>
        <end position="409"/>
    </location>
</feature>
<organism evidence="3 4">
    <name type="scientific">Intrasporangium chromatireducens Q5-1</name>
    <dbReference type="NCBI Taxonomy" id="584657"/>
    <lineage>
        <taxon>Bacteria</taxon>
        <taxon>Bacillati</taxon>
        <taxon>Actinomycetota</taxon>
        <taxon>Actinomycetes</taxon>
        <taxon>Micrococcales</taxon>
        <taxon>Intrasporangiaceae</taxon>
        <taxon>Intrasporangium</taxon>
    </lineage>
</organism>